<evidence type="ECO:0000256" key="3">
    <source>
        <dbReference type="ARBA" id="ARBA00022777"/>
    </source>
</evidence>
<evidence type="ECO:0000256" key="2">
    <source>
        <dbReference type="ARBA" id="ARBA00022723"/>
    </source>
</evidence>
<gene>
    <name evidence="6" type="primary">pfp</name>
    <name evidence="6" type="ORF">IGHJBHOP_00012</name>
</gene>
<dbReference type="Pfam" id="PF00365">
    <property type="entry name" value="PFK"/>
    <property type="match status" value="1"/>
</dbReference>
<organism evidence="6">
    <name type="scientific">Candidatus Methanophagaceae archaeon ANME-1 ERB6</name>
    <dbReference type="NCBI Taxonomy" id="2759912"/>
    <lineage>
        <taxon>Archaea</taxon>
        <taxon>Methanobacteriati</taxon>
        <taxon>Methanobacteriota</taxon>
        <taxon>Stenosarchaea group</taxon>
        <taxon>Methanomicrobia</taxon>
        <taxon>Candidatus Methanophagales</taxon>
        <taxon>Candidatus Methanophagaceae</taxon>
    </lineage>
</organism>
<dbReference type="GO" id="GO:0005945">
    <property type="term" value="C:6-phosphofructokinase complex"/>
    <property type="evidence" value="ECO:0007669"/>
    <property type="project" value="TreeGrafter"/>
</dbReference>
<dbReference type="SUPFAM" id="SSF53784">
    <property type="entry name" value="Phosphofructokinase"/>
    <property type="match status" value="1"/>
</dbReference>
<keyword evidence="3" id="KW-0418">Kinase</keyword>
<keyword evidence="1 6" id="KW-0808">Transferase</keyword>
<dbReference type="GO" id="GO:0042802">
    <property type="term" value="F:identical protein binding"/>
    <property type="evidence" value="ECO:0007669"/>
    <property type="project" value="TreeGrafter"/>
</dbReference>
<dbReference type="PANTHER" id="PTHR13697">
    <property type="entry name" value="PHOSPHOFRUCTOKINASE"/>
    <property type="match status" value="1"/>
</dbReference>
<dbReference type="Gene3D" id="3.40.50.450">
    <property type="match status" value="2"/>
</dbReference>
<dbReference type="UniPathway" id="UPA00109">
    <property type="reaction ID" value="UER00182"/>
</dbReference>
<dbReference type="GO" id="GO:0005524">
    <property type="term" value="F:ATP binding"/>
    <property type="evidence" value="ECO:0007669"/>
    <property type="project" value="TreeGrafter"/>
</dbReference>
<dbReference type="PANTHER" id="PTHR13697:SF4">
    <property type="entry name" value="ATP-DEPENDENT 6-PHOSPHOFRUCTOKINASE"/>
    <property type="match status" value="1"/>
</dbReference>
<evidence type="ECO:0000256" key="1">
    <source>
        <dbReference type="ARBA" id="ARBA00022679"/>
    </source>
</evidence>
<keyword evidence="4" id="KW-0460">Magnesium</keyword>
<dbReference type="GO" id="GO:0061621">
    <property type="term" value="P:canonical glycolysis"/>
    <property type="evidence" value="ECO:0007669"/>
    <property type="project" value="TreeGrafter"/>
</dbReference>
<evidence type="ECO:0000313" key="6">
    <source>
        <dbReference type="EMBL" id="QNO51251.1"/>
    </source>
</evidence>
<dbReference type="InterPro" id="IPR000023">
    <property type="entry name" value="Phosphofructokinase_dom"/>
</dbReference>
<name>A0A7G9YTB7_9EURY</name>
<feature type="domain" description="Phosphofructokinase" evidence="5">
    <location>
        <begin position="34"/>
        <end position="141"/>
    </location>
</feature>
<dbReference type="GO" id="GO:0047334">
    <property type="term" value="F:diphosphate-fructose-6-phosphate 1-phosphotransferase activity"/>
    <property type="evidence" value="ECO:0007669"/>
    <property type="project" value="UniProtKB-EC"/>
</dbReference>
<dbReference type="GO" id="GO:0030388">
    <property type="term" value="P:fructose 1,6-bisphosphate metabolic process"/>
    <property type="evidence" value="ECO:0007669"/>
    <property type="project" value="TreeGrafter"/>
</dbReference>
<reference evidence="6" key="1">
    <citation type="submission" date="2020-06" db="EMBL/GenBank/DDBJ databases">
        <title>Unique genomic features of the anaerobic methanotrophic archaea.</title>
        <authorList>
            <person name="Chadwick G.L."/>
            <person name="Skennerton C.T."/>
            <person name="Laso-Perez R."/>
            <person name="Leu A.O."/>
            <person name="Speth D.R."/>
            <person name="Yu H."/>
            <person name="Morgan-Lang C."/>
            <person name="Hatzenpichler R."/>
            <person name="Goudeau D."/>
            <person name="Malmstrom R."/>
            <person name="Brazelton W.J."/>
            <person name="Woyke T."/>
            <person name="Hallam S.J."/>
            <person name="Tyson G.W."/>
            <person name="Wegener G."/>
            <person name="Boetius A."/>
            <person name="Orphan V."/>
        </authorList>
    </citation>
    <scope>NUCLEOTIDE SEQUENCE</scope>
</reference>
<dbReference type="GO" id="GO:0006002">
    <property type="term" value="P:fructose 6-phosphate metabolic process"/>
    <property type="evidence" value="ECO:0007669"/>
    <property type="project" value="TreeGrafter"/>
</dbReference>
<dbReference type="AlphaFoldDB" id="A0A7G9YTB7"/>
<dbReference type="EMBL" id="MT631464">
    <property type="protein sequence ID" value="QNO51251.1"/>
    <property type="molecule type" value="Genomic_DNA"/>
</dbReference>
<accession>A0A7G9YTB7</accession>
<evidence type="ECO:0000259" key="5">
    <source>
        <dbReference type="Pfam" id="PF00365"/>
    </source>
</evidence>
<dbReference type="GO" id="GO:0046872">
    <property type="term" value="F:metal ion binding"/>
    <property type="evidence" value="ECO:0007669"/>
    <property type="project" value="UniProtKB-KW"/>
</dbReference>
<sequence>MIKRIGLLTSGGDALGMNAAIRSVVRYGLHHKVESARSDDFVTEEGQRHAVDVLKRNKNDALVVIGGDGTFRGAIQLWERWHIPCVGVPATIDNDLNGTDSTIGADTAINTALEAIDKIWDSATSMARIFVVEVMGMECGFNFKK</sequence>
<protein>
    <submittedName>
        <fullName evidence="6">Pyrophosphate--fructose 6-phosphate 1-phosphotransferase</fullName>
        <ecNumber evidence="6">2.7.1.90</ecNumber>
    </submittedName>
</protein>
<dbReference type="GO" id="GO:0003872">
    <property type="term" value="F:6-phosphofructokinase activity"/>
    <property type="evidence" value="ECO:0007669"/>
    <property type="project" value="InterPro"/>
</dbReference>
<dbReference type="GO" id="GO:0070095">
    <property type="term" value="F:fructose-6-phosphate binding"/>
    <property type="evidence" value="ECO:0007669"/>
    <property type="project" value="TreeGrafter"/>
</dbReference>
<proteinExistence type="predicted"/>
<keyword evidence="2" id="KW-0479">Metal-binding</keyword>
<dbReference type="GO" id="GO:0016208">
    <property type="term" value="F:AMP binding"/>
    <property type="evidence" value="ECO:0007669"/>
    <property type="project" value="TreeGrafter"/>
</dbReference>
<dbReference type="EC" id="2.7.1.90" evidence="6"/>
<dbReference type="Gene3D" id="3.40.50.460">
    <property type="entry name" value="Phosphofructokinase domain"/>
    <property type="match status" value="1"/>
</dbReference>
<dbReference type="GO" id="GO:0048029">
    <property type="term" value="F:monosaccharide binding"/>
    <property type="evidence" value="ECO:0007669"/>
    <property type="project" value="TreeGrafter"/>
</dbReference>
<evidence type="ECO:0000256" key="4">
    <source>
        <dbReference type="ARBA" id="ARBA00022842"/>
    </source>
</evidence>
<dbReference type="InterPro" id="IPR035966">
    <property type="entry name" value="PKF_sf"/>
</dbReference>